<proteinExistence type="predicted"/>
<reference evidence="2 3" key="1">
    <citation type="journal article" date="2023" name="Plants (Basel)">
        <title>Bridging the Gap: Combining Genomics and Transcriptomics Approaches to Understand Stylosanthes scabra, an Orphan Legume from the Brazilian Caatinga.</title>
        <authorList>
            <person name="Ferreira-Neto J.R.C."/>
            <person name="da Silva M.D."/>
            <person name="Binneck E."/>
            <person name="de Melo N.F."/>
            <person name="da Silva R.H."/>
            <person name="de Melo A.L.T.M."/>
            <person name="Pandolfi V."/>
            <person name="Bustamante F.O."/>
            <person name="Brasileiro-Vidal A.C."/>
            <person name="Benko-Iseppon A.M."/>
        </authorList>
    </citation>
    <scope>NUCLEOTIDE SEQUENCE [LARGE SCALE GENOMIC DNA]</scope>
    <source>
        <tissue evidence="2">Leaves</tissue>
    </source>
</reference>
<evidence type="ECO:0000256" key="1">
    <source>
        <dbReference type="SAM" id="MobiDB-lite"/>
    </source>
</evidence>
<feature type="compositionally biased region" description="Acidic residues" evidence="1">
    <location>
        <begin position="95"/>
        <end position="107"/>
    </location>
</feature>
<sequence>MESTRLLPKIVLCSLNNCESTRRYGESTRKSKNHVFTSLGSYESTPIRGIAVAEVAAGAAGGWESYEIVRFRCCPHLSRHYDVDIIASAQLPNTENEDESEEDEGNSEDNGFASADSLSPQDDE</sequence>
<dbReference type="EMBL" id="JASCZI010273267">
    <property type="protein sequence ID" value="MED6224540.1"/>
    <property type="molecule type" value="Genomic_DNA"/>
</dbReference>
<dbReference type="Proteomes" id="UP001341840">
    <property type="component" value="Unassembled WGS sequence"/>
</dbReference>
<comment type="caution">
    <text evidence="2">The sequence shown here is derived from an EMBL/GenBank/DDBJ whole genome shotgun (WGS) entry which is preliminary data.</text>
</comment>
<name>A0ABU6ZRC2_9FABA</name>
<protein>
    <submittedName>
        <fullName evidence="2">Uncharacterized protein</fullName>
    </submittedName>
</protein>
<evidence type="ECO:0000313" key="2">
    <source>
        <dbReference type="EMBL" id="MED6224540.1"/>
    </source>
</evidence>
<organism evidence="2 3">
    <name type="scientific">Stylosanthes scabra</name>
    <dbReference type="NCBI Taxonomy" id="79078"/>
    <lineage>
        <taxon>Eukaryota</taxon>
        <taxon>Viridiplantae</taxon>
        <taxon>Streptophyta</taxon>
        <taxon>Embryophyta</taxon>
        <taxon>Tracheophyta</taxon>
        <taxon>Spermatophyta</taxon>
        <taxon>Magnoliopsida</taxon>
        <taxon>eudicotyledons</taxon>
        <taxon>Gunneridae</taxon>
        <taxon>Pentapetalae</taxon>
        <taxon>rosids</taxon>
        <taxon>fabids</taxon>
        <taxon>Fabales</taxon>
        <taxon>Fabaceae</taxon>
        <taxon>Papilionoideae</taxon>
        <taxon>50 kb inversion clade</taxon>
        <taxon>dalbergioids sensu lato</taxon>
        <taxon>Dalbergieae</taxon>
        <taxon>Pterocarpus clade</taxon>
        <taxon>Stylosanthes</taxon>
    </lineage>
</organism>
<gene>
    <name evidence="2" type="ORF">PIB30_085142</name>
</gene>
<accession>A0ABU6ZRC2</accession>
<feature type="region of interest" description="Disordered" evidence="1">
    <location>
        <begin position="89"/>
        <end position="124"/>
    </location>
</feature>
<keyword evidence="3" id="KW-1185">Reference proteome</keyword>
<evidence type="ECO:0000313" key="3">
    <source>
        <dbReference type="Proteomes" id="UP001341840"/>
    </source>
</evidence>